<dbReference type="GO" id="GO:0005829">
    <property type="term" value="C:cytosol"/>
    <property type="evidence" value="ECO:0007669"/>
    <property type="project" value="TreeGrafter"/>
</dbReference>
<dbReference type="Pfam" id="PF11919">
    <property type="entry name" value="PSME4_C"/>
    <property type="match status" value="1"/>
</dbReference>
<dbReference type="GO" id="GO:0070628">
    <property type="term" value="F:proteasome binding"/>
    <property type="evidence" value="ECO:0007669"/>
    <property type="project" value="InterPro"/>
</dbReference>
<dbReference type="Proteomes" id="UP000236333">
    <property type="component" value="Unassembled WGS sequence"/>
</dbReference>
<comment type="caution">
    <text evidence="2">The sequence shown here is derived from an EMBL/GenBank/DDBJ whole genome shotgun (WGS) entry which is preliminary data.</text>
</comment>
<dbReference type="GO" id="GO:0010499">
    <property type="term" value="P:proteasomal ubiquitin-independent protein catabolic process"/>
    <property type="evidence" value="ECO:0007669"/>
    <property type="project" value="TreeGrafter"/>
</dbReference>
<dbReference type="PANTHER" id="PTHR32170:SF3">
    <property type="entry name" value="PROTEASOME ACTIVATOR COMPLEX SUBUNIT 4"/>
    <property type="match status" value="1"/>
</dbReference>
<evidence type="ECO:0000313" key="2">
    <source>
        <dbReference type="EMBL" id="PNH11368.1"/>
    </source>
</evidence>
<evidence type="ECO:0000313" key="3">
    <source>
        <dbReference type="Proteomes" id="UP000236333"/>
    </source>
</evidence>
<organism evidence="2 3">
    <name type="scientific">Tetrabaena socialis</name>
    <dbReference type="NCBI Taxonomy" id="47790"/>
    <lineage>
        <taxon>Eukaryota</taxon>
        <taxon>Viridiplantae</taxon>
        <taxon>Chlorophyta</taxon>
        <taxon>core chlorophytes</taxon>
        <taxon>Chlorophyceae</taxon>
        <taxon>CS clade</taxon>
        <taxon>Chlamydomonadales</taxon>
        <taxon>Tetrabaenaceae</taxon>
        <taxon>Tetrabaena</taxon>
    </lineage>
</organism>
<gene>
    <name evidence="2" type="ORF">TSOC_001759</name>
</gene>
<feature type="domain" description="Proteasome activator complex subunit 4 C-terminal" evidence="1">
    <location>
        <begin position="46"/>
        <end position="135"/>
    </location>
</feature>
<dbReference type="OrthoDB" id="17907at2759"/>
<keyword evidence="3" id="KW-1185">Reference proteome</keyword>
<dbReference type="InterPro" id="IPR035309">
    <property type="entry name" value="PSME4"/>
</dbReference>
<evidence type="ECO:0000259" key="1">
    <source>
        <dbReference type="Pfam" id="PF11919"/>
    </source>
</evidence>
<name>A0A2J8AFS0_9CHLO</name>
<reference evidence="2 3" key="1">
    <citation type="journal article" date="2017" name="Mol. Biol. Evol.">
        <title>The 4-celled Tetrabaena socialis nuclear genome reveals the essential components for genetic control of cell number at the origin of multicellularity in the volvocine lineage.</title>
        <authorList>
            <person name="Featherston J."/>
            <person name="Arakaki Y."/>
            <person name="Hanschen E.R."/>
            <person name="Ferris P.J."/>
            <person name="Michod R.E."/>
            <person name="Olson B.J.S.C."/>
            <person name="Nozaki H."/>
            <person name="Durand P.M."/>
        </authorList>
    </citation>
    <scope>NUCLEOTIDE SEQUENCE [LARGE SCALE GENOMIC DNA]</scope>
    <source>
        <strain evidence="2 3">NIES-571</strain>
    </source>
</reference>
<accession>A0A2J8AFS0</accession>
<protein>
    <recommendedName>
        <fullName evidence="1">Proteasome activator complex subunit 4 C-terminal domain-containing protein</fullName>
    </recommendedName>
</protein>
<dbReference type="InterPro" id="IPR021843">
    <property type="entry name" value="PSME4_C"/>
</dbReference>
<sequence>MLAAANALFGGGPRRRGDARRAPPAAAAAAAAAPAAAPSAQQLQLDKLGCVAGLSALLLSYPYDVPSWLPPVLMALVRGSGAGEADGTVRAAAGRALAEFRRTHEAEALEELRALMDADDWDSFTHATGTASYFV</sequence>
<dbReference type="GO" id="GO:0016504">
    <property type="term" value="F:peptidase activator activity"/>
    <property type="evidence" value="ECO:0007669"/>
    <property type="project" value="InterPro"/>
</dbReference>
<proteinExistence type="predicted"/>
<dbReference type="EMBL" id="PGGS01000031">
    <property type="protein sequence ID" value="PNH11368.1"/>
    <property type="molecule type" value="Genomic_DNA"/>
</dbReference>
<dbReference type="PANTHER" id="PTHR32170">
    <property type="entry name" value="PROTEASOME ACTIVATOR COMPLEX SUBUNIT 4"/>
    <property type="match status" value="1"/>
</dbReference>
<dbReference type="GO" id="GO:0005634">
    <property type="term" value="C:nucleus"/>
    <property type="evidence" value="ECO:0007669"/>
    <property type="project" value="TreeGrafter"/>
</dbReference>
<dbReference type="AlphaFoldDB" id="A0A2J8AFS0"/>